<sequence length="79" mass="8823">MGAMMNQVQITTEHDVLSEPCPRCESMSVRVLTYTAWVELDHDAMTADAAAGAVAVDEPLFDCRECGFEWGELVRDLMR</sequence>
<accession>A0A4V2EYX2</accession>
<proteinExistence type="predicted"/>
<organism evidence="1 2">
    <name type="scientific">Agromyces ramosus</name>
    <dbReference type="NCBI Taxonomy" id="33879"/>
    <lineage>
        <taxon>Bacteria</taxon>
        <taxon>Bacillati</taxon>
        <taxon>Actinomycetota</taxon>
        <taxon>Actinomycetes</taxon>
        <taxon>Micrococcales</taxon>
        <taxon>Microbacteriaceae</taxon>
        <taxon>Agromyces</taxon>
    </lineage>
</organism>
<keyword evidence="2" id="KW-1185">Reference proteome</keyword>
<reference evidence="1 2" key="1">
    <citation type="submission" date="2019-02" db="EMBL/GenBank/DDBJ databases">
        <title>Genomic Encyclopedia of Type Strains, Phase IV (KMG-IV): sequencing the most valuable type-strain genomes for metagenomic binning, comparative biology and taxonomic classification.</title>
        <authorList>
            <person name="Goeker M."/>
        </authorList>
    </citation>
    <scope>NUCLEOTIDE SEQUENCE [LARGE SCALE GENOMIC DNA]</scope>
    <source>
        <strain evidence="1 2">DSM 43045</strain>
    </source>
</reference>
<dbReference type="AlphaFoldDB" id="A0A4V2EYX2"/>
<dbReference type="Proteomes" id="UP000293289">
    <property type="component" value="Unassembled WGS sequence"/>
</dbReference>
<comment type="caution">
    <text evidence="1">The sequence shown here is derived from an EMBL/GenBank/DDBJ whole genome shotgun (WGS) entry which is preliminary data.</text>
</comment>
<evidence type="ECO:0000313" key="1">
    <source>
        <dbReference type="EMBL" id="RZS64480.1"/>
    </source>
</evidence>
<name>A0A4V2EYX2_9MICO</name>
<protein>
    <submittedName>
        <fullName evidence="1">Uncharacterized protein</fullName>
    </submittedName>
</protein>
<evidence type="ECO:0000313" key="2">
    <source>
        <dbReference type="Proteomes" id="UP000293289"/>
    </source>
</evidence>
<gene>
    <name evidence="1" type="ORF">EV187_2867</name>
</gene>
<dbReference type="EMBL" id="SGWY01000003">
    <property type="protein sequence ID" value="RZS64480.1"/>
    <property type="molecule type" value="Genomic_DNA"/>
</dbReference>